<accession>A0ABP9TXK9</accession>
<evidence type="ECO:0000313" key="1">
    <source>
        <dbReference type="EMBL" id="GAA5252767.1"/>
    </source>
</evidence>
<comment type="caution">
    <text evidence="1">The sequence shown here is derived from an EMBL/GenBank/DDBJ whole genome shotgun (WGS) entry which is preliminary data.</text>
</comment>
<dbReference type="InterPro" id="IPR005728">
    <property type="entry name" value="RPE1"/>
</dbReference>
<dbReference type="NCBIfam" id="TIGR01045">
    <property type="entry name" value="RPE1"/>
    <property type="match status" value="1"/>
</dbReference>
<dbReference type="Proteomes" id="UP001628124">
    <property type="component" value="Unassembled WGS sequence"/>
</dbReference>
<keyword evidence="2" id="KW-1185">Reference proteome</keyword>
<reference evidence="1 2" key="1">
    <citation type="journal article" date="2024" name="Microbiol. Immunol.">
        <title>Discovery of a novel spotted fever group Rickettsia, 'Candidatus Rickettsia kedanie,' in unfed larval chigger mites, Leptotrombidium scutellare.</title>
        <authorList>
            <person name="Ogawa M."/>
            <person name="Matsutani M."/>
            <person name="Katayama T."/>
            <person name="Takada N."/>
            <person name="Noda S."/>
            <person name="Takahashi M."/>
            <person name="Kageyama D."/>
            <person name="Hanaoka N."/>
            <person name="Ebihara H."/>
        </authorList>
    </citation>
    <scope>NUCLEOTIDE SEQUENCE [LARGE SCALE GENOMIC DNA]</scope>
    <source>
        <strain evidence="1 2">KNCP2-13</strain>
    </source>
</reference>
<sequence length="103" mass="12285">MQQYPVGMRRTKLYNKTTFFKQCQVSCYLNSFLIIKNNIEWNRLLTKFAYREEFEGDTEALATAAYTLVREDASLGSTYKLPLEVEFCKKYNKKGIELWNMHY</sequence>
<protein>
    <submittedName>
        <fullName evidence="1">Uncharacterized protein</fullName>
    </submittedName>
</protein>
<proteinExistence type="predicted"/>
<evidence type="ECO:0000313" key="2">
    <source>
        <dbReference type="Proteomes" id="UP001628124"/>
    </source>
</evidence>
<gene>
    <name evidence="1" type="ORF">KNCP2_10550</name>
</gene>
<name>A0ABP9TXK9_9RICK</name>
<dbReference type="EMBL" id="BAABMM010000039">
    <property type="protein sequence ID" value="GAA5252767.1"/>
    <property type="molecule type" value="Genomic_DNA"/>
</dbReference>
<organism evidence="1 2">
    <name type="scientific">Candidatus Rickettsia kedanie</name>
    <dbReference type="NCBI Taxonomy" id="3115352"/>
    <lineage>
        <taxon>Bacteria</taxon>
        <taxon>Pseudomonadati</taxon>
        <taxon>Pseudomonadota</taxon>
        <taxon>Alphaproteobacteria</taxon>
        <taxon>Rickettsiales</taxon>
        <taxon>Rickettsiaceae</taxon>
        <taxon>Rickettsieae</taxon>
        <taxon>Rickettsia</taxon>
        <taxon>spotted fever group</taxon>
    </lineage>
</organism>